<dbReference type="HOGENOM" id="CLU_2483728_0_0_1"/>
<keyword evidence="2" id="KW-1185">Reference proteome</keyword>
<dbReference type="AlphaFoldDB" id="B0CQM8"/>
<accession>B0CQM8</accession>
<organism evidence="2">
    <name type="scientific">Laccaria bicolor (strain S238N-H82 / ATCC MYA-4686)</name>
    <name type="common">Bicoloured deceiver</name>
    <name type="synonym">Laccaria laccata var. bicolor</name>
    <dbReference type="NCBI Taxonomy" id="486041"/>
    <lineage>
        <taxon>Eukaryota</taxon>
        <taxon>Fungi</taxon>
        <taxon>Dikarya</taxon>
        <taxon>Basidiomycota</taxon>
        <taxon>Agaricomycotina</taxon>
        <taxon>Agaricomycetes</taxon>
        <taxon>Agaricomycetidae</taxon>
        <taxon>Agaricales</taxon>
        <taxon>Agaricineae</taxon>
        <taxon>Hydnangiaceae</taxon>
        <taxon>Laccaria</taxon>
    </lineage>
</organism>
<dbReference type="RefSeq" id="XP_001874407.1">
    <property type="nucleotide sequence ID" value="XM_001874372.1"/>
</dbReference>
<evidence type="ECO:0000313" key="1">
    <source>
        <dbReference type="EMBL" id="EDR16199.1"/>
    </source>
</evidence>
<dbReference type="InParanoid" id="B0CQM8"/>
<dbReference type="EMBL" id="DS547091">
    <property type="protein sequence ID" value="EDR16199.1"/>
    <property type="molecule type" value="Genomic_DNA"/>
</dbReference>
<gene>
    <name evidence="1" type="ORF">LACBIDRAFT_302047</name>
</gene>
<protein>
    <submittedName>
        <fullName evidence="1">Predicted protein</fullName>
    </submittedName>
</protein>
<proteinExistence type="predicted"/>
<evidence type="ECO:0000313" key="2">
    <source>
        <dbReference type="Proteomes" id="UP000001194"/>
    </source>
</evidence>
<dbReference type="KEGG" id="lbc:LACBIDRAFT_302047"/>
<reference evidence="1 2" key="1">
    <citation type="journal article" date="2008" name="Nature">
        <title>The genome of Laccaria bicolor provides insights into mycorrhizal symbiosis.</title>
        <authorList>
            <person name="Martin F."/>
            <person name="Aerts A."/>
            <person name="Ahren D."/>
            <person name="Brun A."/>
            <person name="Danchin E.G.J."/>
            <person name="Duchaussoy F."/>
            <person name="Gibon J."/>
            <person name="Kohler A."/>
            <person name="Lindquist E."/>
            <person name="Pereda V."/>
            <person name="Salamov A."/>
            <person name="Shapiro H.J."/>
            <person name="Wuyts J."/>
            <person name="Blaudez D."/>
            <person name="Buee M."/>
            <person name="Brokstein P."/>
            <person name="Canbaeck B."/>
            <person name="Cohen D."/>
            <person name="Courty P.E."/>
            <person name="Coutinho P.M."/>
            <person name="Delaruelle C."/>
            <person name="Detter J.C."/>
            <person name="Deveau A."/>
            <person name="DiFazio S."/>
            <person name="Duplessis S."/>
            <person name="Fraissinet-Tachet L."/>
            <person name="Lucic E."/>
            <person name="Frey-Klett P."/>
            <person name="Fourrey C."/>
            <person name="Feussner I."/>
            <person name="Gay G."/>
            <person name="Grimwood J."/>
            <person name="Hoegger P.J."/>
            <person name="Jain P."/>
            <person name="Kilaru S."/>
            <person name="Labbe J."/>
            <person name="Lin Y.C."/>
            <person name="Legue V."/>
            <person name="Le Tacon F."/>
            <person name="Marmeisse R."/>
            <person name="Melayah D."/>
            <person name="Montanini B."/>
            <person name="Muratet M."/>
            <person name="Nehls U."/>
            <person name="Niculita-Hirzel H."/>
            <person name="Oudot-Le Secq M.P."/>
            <person name="Peter M."/>
            <person name="Quesneville H."/>
            <person name="Rajashekar B."/>
            <person name="Reich M."/>
            <person name="Rouhier N."/>
            <person name="Schmutz J."/>
            <person name="Yin T."/>
            <person name="Chalot M."/>
            <person name="Henrissat B."/>
            <person name="Kuees U."/>
            <person name="Lucas S."/>
            <person name="Van de Peer Y."/>
            <person name="Podila G.K."/>
            <person name="Polle A."/>
            <person name="Pukkila P.J."/>
            <person name="Richardson P.M."/>
            <person name="Rouze P."/>
            <person name="Sanders I.R."/>
            <person name="Stajich J.E."/>
            <person name="Tunlid A."/>
            <person name="Tuskan G."/>
            <person name="Grigoriev I.V."/>
        </authorList>
    </citation>
    <scope>NUCLEOTIDE SEQUENCE [LARGE SCALE GENOMIC DNA]</scope>
    <source>
        <strain evidence="2">S238N-H82 / ATCC MYA-4686</strain>
    </source>
</reference>
<name>B0CQM8_LACBS</name>
<sequence length="87" mass="10163">MVVEEKMDIRNRPLYHCTSFTFRRRVLCSLICGCVPEPILRRSTSTVRTNSALPLRLFTGYHRYLTSGVEYFRSGEFFNLITIPSKI</sequence>
<dbReference type="Proteomes" id="UP000001194">
    <property type="component" value="Unassembled WGS sequence"/>
</dbReference>
<dbReference type="GeneID" id="6069248"/>